<dbReference type="AlphaFoldDB" id="A0A974DGP5"/>
<protein>
    <submittedName>
        <fullName evidence="2">Uncharacterized protein</fullName>
    </submittedName>
</protein>
<evidence type="ECO:0000256" key="1">
    <source>
        <dbReference type="SAM" id="MobiDB-lite"/>
    </source>
</evidence>
<reference evidence="3" key="1">
    <citation type="journal article" date="2016" name="Nature">
        <title>Genome evolution in the allotetraploid frog Xenopus laevis.</title>
        <authorList>
            <person name="Session A.M."/>
            <person name="Uno Y."/>
            <person name="Kwon T."/>
            <person name="Chapman J.A."/>
            <person name="Toyoda A."/>
            <person name="Takahashi S."/>
            <person name="Fukui A."/>
            <person name="Hikosaka A."/>
            <person name="Suzuki A."/>
            <person name="Kondo M."/>
            <person name="van Heeringen S.J."/>
            <person name="Quigley I."/>
            <person name="Heinz S."/>
            <person name="Ogino H."/>
            <person name="Ochi H."/>
            <person name="Hellsten U."/>
            <person name="Lyons J.B."/>
            <person name="Simakov O."/>
            <person name="Putnam N."/>
            <person name="Stites J."/>
            <person name="Kuroki Y."/>
            <person name="Tanaka T."/>
            <person name="Michiue T."/>
            <person name="Watanabe M."/>
            <person name="Bogdanovic O."/>
            <person name="Lister R."/>
            <person name="Georgiou G."/>
            <person name="Paranjpe S.S."/>
            <person name="van Kruijsbergen I."/>
            <person name="Shu S."/>
            <person name="Carlson J."/>
            <person name="Kinoshita T."/>
            <person name="Ohta Y."/>
            <person name="Mawaribuchi S."/>
            <person name="Jenkins J."/>
            <person name="Grimwood J."/>
            <person name="Schmutz J."/>
            <person name="Mitros T."/>
            <person name="Mozaffari S.V."/>
            <person name="Suzuki Y."/>
            <person name="Haramoto Y."/>
            <person name="Yamamoto T.S."/>
            <person name="Takagi C."/>
            <person name="Heald R."/>
            <person name="Miller K."/>
            <person name="Haudenschild C."/>
            <person name="Kitzman J."/>
            <person name="Nakayama T."/>
            <person name="Izutsu Y."/>
            <person name="Robert J."/>
            <person name="Fortriede J."/>
            <person name="Burns K."/>
            <person name="Lotay V."/>
            <person name="Karimi K."/>
            <person name="Yasuoka Y."/>
            <person name="Dichmann D.S."/>
            <person name="Flajnik M.F."/>
            <person name="Houston D.W."/>
            <person name="Shendure J."/>
            <person name="DuPasquier L."/>
            <person name="Vize P.D."/>
            <person name="Zorn A.M."/>
            <person name="Ito M."/>
            <person name="Marcotte E.M."/>
            <person name="Wallingford J.B."/>
            <person name="Ito Y."/>
            <person name="Asashima M."/>
            <person name="Ueno N."/>
            <person name="Matsuda Y."/>
            <person name="Veenstra G.J."/>
            <person name="Fujiyama A."/>
            <person name="Harland R.M."/>
            <person name="Taira M."/>
            <person name="Rokhsar D.S."/>
        </authorList>
    </citation>
    <scope>NUCLEOTIDE SEQUENCE [LARGE SCALE GENOMIC DNA]</scope>
    <source>
        <strain evidence="3">J</strain>
    </source>
</reference>
<gene>
    <name evidence="2" type="ORF">XELAEV_18014749mg</name>
</gene>
<name>A0A974DGP5_XENLA</name>
<accession>A0A974DGP5</accession>
<sequence length="73" mass="8125">MTGCRGALWITSGRHRGQVKQKVNFSSQHRCPPAPTMLAYRGSSSKNTEEQETEIGAWRCVDDVTSATTRKEV</sequence>
<proteinExistence type="predicted"/>
<dbReference type="EMBL" id="CM004469">
    <property type="protein sequence ID" value="OCT91689.1"/>
    <property type="molecule type" value="Genomic_DNA"/>
</dbReference>
<organism evidence="2 3">
    <name type="scientific">Xenopus laevis</name>
    <name type="common">African clawed frog</name>
    <dbReference type="NCBI Taxonomy" id="8355"/>
    <lineage>
        <taxon>Eukaryota</taxon>
        <taxon>Metazoa</taxon>
        <taxon>Chordata</taxon>
        <taxon>Craniata</taxon>
        <taxon>Vertebrata</taxon>
        <taxon>Euteleostomi</taxon>
        <taxon>Amphibia</taxon>
        <taxon>Batrachia</taxon>
        <taxon>Anura</taxon>
        <taxon>Pipoidea</taxon>
        <taxon>Pipidae</taxon>
        <taxon>Xenopodinae</taxon>
        <taxon>Xenopus</taxon>
        <taxon>Xenopus</taxon>
    </lineage>
</organism>
<evidence type="ECO:0000313" key="3">
    <source>
        <dbReference type="Proteomes" id="UP000694892"/>
    </source>
</evidence>
<evidence type="ECO:0000313" key="2">
    <source>
        <dbReference type="EMBL" id="OCT91689.1"/>
    </source>
</evidence>
<dbReference type="Proteomes" id="UP000694892">
    <property type="component" value="Chromosome 2S"/>
</dbReference>
<feature type="region of interest" description="Disordered" evidence="1">
    <location>
        <begin position="23"/>
        <end position="53"/>
    </location>
</feature>